<protein>
    <submittedName>
        <fullName evidence="1">Uncharacterized protein</fullName>
    </submittedName>
</protein>
<evidence type="ECO:0000313" key="1">
    <source>
        <dbReference type="EMBL" id="MDC8011041.1"/>
    </source>
</evidence>
<reference evidence="1" key="1">
    <citation type="submission" date="2023-02" db="EMBL/GenBank/DDBJ databases">
        <title>Tahibacter soli sp. nov. isolated from soil.</title>
        <authorList>
            <person name="Baek J.H."/>
            <person name="Lee J.K."/>
            <person name="Choi D.G."/>
            <person name="Jeon C.O."/>
        </authorList>
    </citation>
    <scope>NUCLEOTIDE SEQUENCE</scope>
    <source>
        <strain evidence="1">BL</strain>
    </source>
</reference>
<evidence type="ECO:0000313" key="2">
    <source>
        <dbReference type="Proteomes" id="UP001139971"/>
    </source>
</evidence>
<comment type="caution">
    <text evidence="1">The sequence shown here is derived from an EMBL/GenBank/DDBJ whole genome shotgun (WGS) entry which is preliminary data.</text>
</comment>
<gene>
    <name evidence="1" type="ORF">OD750_000615</name>
</gene>
<sequence>MAGKIVLFQFRLASDRSVSPRQLREIWSLASNSAKVSVSRTPRLVGAGFTYSLSGPSDMPNIAAVESRLRILLDKYVEGAAITLARMH</sequence>
<name>A0A9X3YH36_9GAMM</name>
<accession>A0A9X3YH36</accession>
<proteinExistence type="predicted"/>
<dbReference type="EMBL" id="JAOVZO020000001">
    <property type="protein sequence ID" value="MDC8011041.1"/>
    <property type="molecule type" value="Genomic_DNA"/>
</dbReference>
<dbReference type="Proteomes" id="UP001139971">
    <property type="component" value="Unassembled WGS sequence"/>
</dbReference>
<keyword evidence="2" id="KW-1185">Reference proteome</keyword>
<dbReference type="RefSeq" id="WP_263544460.1">
    <property type="nucleotide sequence ID" value="NZ_JAOVZO020000001.1"/>
</dbReference>
<organism evidence="1 2">
    <name type="scientific">Tahibacter soli</name>
    <dbReference type="NCBI Taxonomy" id="2983605"/>
    <lineage>
        <taxon>Bacteria</taxon>
        <taxon>Pseudomonadati</taxon>
        <taxon>Pseudomonadota</taxon>
        <taxon>Gammaproteobacteria</taxon>
        <taxon>Lysobacterales</taxon>
        <taxon>Rhodanobacteraceae</taxon>
        <taxon>Tahibacter</taxon>
    </lineage>
</organism>
<dbReference type="AlphaFoldDB" id="A0A9X3YH36"/>